<sequence length="474" mass="52955">MPQLNKKNIFIISFSVTLLIFSCATNSEIKNNGNIPDWVLNVPKADSQYEYFTASGTNKNLTLAENDAKNNLIGEVLKIFGVSVKANTTSILSGDINNIDKIIEREIKQYSGANIKGLKIKERYIEKNISDSTVYLLAAYDKTELQKEKMRLLHLAEEKTNAVNLPVKNAEKFYSEKKYFAAAYNYVQAACAAFNFKLENAEIKFEADIKNAKQSLKKIELKPATEVSVQGKSGKFLPAFKINCFEEELPLIVTYTIKYVSAGAKQKIFTEKIEAGTDGIAEFILPLQESACTGTVKIETDIEELRKMLKDTNEHFAEKEINELKKIAVKSAVGFNYTIEQEKETQFIQNKKVDVFAEQYGKDGKRLIKSETEKAVVEILQKMNFDAKKINSKNSFAEFIICAIVSIDNIEIIDSGVFAKLTAEVEIHNLKTGEIIYAQDISKRGAGFSETEAISSASFALAKQIASVFAAKTE</sequence>
<name>A0A7S6WNP4_9SPIR</name>
<reference evidence="2 3" key="1">
    <citation type="submission" date="2020-09" db="EMBL/GenBank/DDBJ databases">
        <title>Characterization of Treponema spp. from bovine digital dermatitis in Korea.</title>
        <authorList>
            <person name="Espiritu H.M."/>
            <person name="Cho Y.I."/>
            <person name="Mamuad L."/>
        </authorList>
    </citation>
    <scope>NUCLEOTIDE SEQUENCE [LARGE SCALE GENOMIC DNA]</scope>
    <source>
        <strain evidence="2 3">KS1</strain>
    </source>
</reference>
<dbReference type="AlphaFoldDB" id="A0A7S6WNP4"/>
<gene>
    <name evidence="2" type="ORF">IFE08_11530</name>
</gene>
<dbReference type="RefSeq" id="WP_194075974.1">
    <property type="nucleotide sequence ID" value="NZ_CP061839.1"/>
</dbReference>
<dbReference type="Gene3D" id="3.10.28.20">
    <property type="entry name" value="Acetamidase/Formamidase-like domains"/>
    <property type="match status" value="1"/>
</dbReference>
<dbReference type="Proteomes" id="UP000593915">
    <property type="component" value="Chromosome"/>
</dbReference>
<protein>
    <submittedName>
        <fullName evidence="2">LPP20 family lipoprotein</fullName>
    </submittedName>
</protein>
<organism evidence="2 3">
    <name type="scientific">Treponema pedis</name>
    <dbReference type="NCBI Taxonomy" id="409322"/>
    <lineage>
        <taxon>Bacteria</taxon>
        <taxon>Pseudomonadati</taxon>
        <taxon>Spirochaetota</taxon>
        <taxon>Spirochaetia</taxon>
        <taxon>Spirochaetales</taxon>
        <taxon>Treponemataceae</taxon>
        <taxon>Treponema</taxon>
    </lineage>
</organism>
<proteinExistence type="predicted"/>
<evidence type="ECO:0000313" key="2">
    <source>
        <dbReference type="EMBL" id="QOW60432.1"/>
    </source>
</evidence>
<evidence type="ECO:0000313" key="3">
    <source>
        <dbReference type="Proteomes" id="UP000593915"/>
    </source>
</evidence>
<dbReference type="PROSITE" id="PS51257">
    <property type="entry name" value="PROKAR_LIPOPROTEIN"/>
    <property type="match status" value="1"/>
</dbReference>
<dbReference type="InterPro" id="IPR024952">
    <property type="entry name" value="LPP20-like_dom"/>
</dbReference>
<feature type="domain" description="Lipoprotein LPP20-like" evidence="1">
    <location>
        <begin position="36"/>
        <end position="138"/>
    </location>
</feature>
<keyword evidence="2" id="KW-0449">Lipoprotein</keyword>
<accession>A0A7S6WNP4</accession>
<evidence type="ECO:0000259" key="1">
    <source>
        <dbReference type="Pfam" id="PF02169"/>
    </source>
</evidence>
<dbReference type="EMBL" id="CP061839">
    <property type="protein sequence ID" value="QOW60432.1"/>
    <property type="molecule type" value="Genomic_DNA"/>
</dbReference>
<dbReference type="Pfam" id="PF02169">
    <property type="entry name" value="LPP20"/>
    <property type="match status" value="1"/>
</dbReference>